<evidence type="ECO:0000256" key="1">
    <source>
        <dbReference type="ARBA" id="ARBA00004141"/>
    </source>
</evidence>
<feature type="transmembrane region" description="Helical" evidence="8">
    <location>
        <begin position="181"/>
        <end position="199"/>
    </location>
</feature>
<feature type="transmembrane region" description="Helical" evidence="8">
    <location>
        <begin position="51"/>
        <end position="72"/>
    </location>
</feature>
<dbReference type="GO" id="GO:0022857">
    <property type="term" value="F:transmembrane transporter activity"/>
    <property type="evidence" value="ECO:0007669"/>
    <property type="project" value="InterPro"/>
</dbReference>
<evidence type="ECO:0000256" key="3">
    <source>
        <dbReference type="ARBA" id="ARBA00022448"/>
    </source>
</evidence>
<dbReference type="Gene3D" id="1.20.1250.20">
    <property type="entry name" value="MFS general substrate transporter like domains"/>
    <property type="match status" value="1"/>
</dbReference>
<keyword evidence="5 8" id="KW-1133">Transmembrane helix</keyword>
<dbReference type="AlphaFoldDB" id="A0AAV3U4U5"/>
<evidence type="ECO:0000313" key="11">
    <source>
        <dbReference type="Proteomes" id="UP001409585"/>
    </source>
</evidence>
<name>A0AAV3U4U5_9ALTE</name>
<dbReference type="PANTHER" id="PTHR48020:SF12">
    <property type="entry name" value="PROTON MYO-INOSITOL COTRANSPORTER"/>
    <property type="match status" value="1"/>
</dbReference>
<feature type="transmembrane region" description="Helical" evidence="8">
    <location>
        <begin position="373"/>
        <end position="396"/>
    </location>
</feature>
<feature type="transmembrane region" description="Helical" evidence="8">
    <location>
        <begin position="304"/>
        <end position="326"/>
    </location>
</feature>
<dbReference type="RefSeq" id="WP_425557231.1">
    <property type="nucleotide sequence ID" value="NZ_BAABLX010000028.1"/>
</dbReference>
<feature type="transmembrane region" description="Helical" evidence="8">
    <location>
        <begin position="109"/>
        <end position="130"/>
    </location>
</feature>
<evidence type="ECO:0000256" key="6">
    <source>
        <dbReference type="ARBA" id="ARBA00023136"/>
    </source>
</evidence>
<dbReference type="GO" id="GO:0016020">
    <property type="term" value="C:membrane"/>
    <property type="evidence" value="ECO:0007669"/>
    <property type="project" value="UniProtKB-SubCell"/>
</dbReference>
<feature type="transmembrane region" description="Helical" evidence="8">
    <location>
        <begin position="150"/>
        <end position="169"/>
    </location>
</feature>
<dbReference type="InterPro" id="IPR003663">
    <property type="entry name" value="Sugar/inositol_transpt"/>
</dbReference>
<dbReference type="PROSITE" id="PS50850">
    <property type="entry name" value="MFS"/>
    <property type="match status" value="1"/>
</dbReference>
<feature type="transmembrane region" description="Helical" evidence="8">
    <location>
        <begin position="84"/>
        <end position="103"/>
    </location>
</feature>
<gene>
    <name evidence="10" type="ORF">GCM10025791_31820</name>
</gene>
<dbReference type="PANTHER" id="PTHR48020">
    <property type="entry name" value="PROTON MYO-INOSITOL COTRANSPORTER"/>
    <property type="match status" value="1"/>
</dbReference>
<comment type="caution">
    <text evidence="10">The sequence shown here is derived from an EMBL/GenBank/DDBJ whole genome shotgun (WGS) entry which is preliminary data.</text>
</comment>
<dbReference type="NCBIfam" id="TIGR00879">
    <property type="entry name" value="SP"/>
    <property type="match status" value="1"/>
</dbReference>
<dbReference type="SUPFAM" id="SSF103473">
    <property type="entry name" value="MFS general substrate transporter"/>
    <property type="match status" value="1"/>
</dbReference>
<proteinExistence type="inferred from homology"/>
<dbReference type="Pfam" id="PF00083">
    <property type="entry name" value="Sugar_tr"/>
    <property type="match status" value="1"/>
</dbReference>
<dbReference type="PRINTS" id="PR00171">
    <property type="entry name" value="SUGRTRNSPORT"/>
</dbReference>
<keyword evidence="6 8" id="KW-0472">Membrane</keyword>
<evidence type="ECO:0000259" key="9">
    <source>
        <dbReference type="PROSITE" id="PS50850"/>
    </source>
</evidence>
<evidence type="ECO:0000256" key="2">
    <source>
        <dbReference type="ARBA" id="ARBA00010992"/>
    </source>
</evidence>
<evidence type="ECO:0000256" key="4">
    <source>
        <dbReference type="ARBA" id="ARBA00022692"/>
    </source>
</evidence>
<dbReference type="InterPro" id="IPR005829">
    <property type="entry name" value="Sugar_transporter_CS"/>
</dbReference>
<dbReference type="EMBL" id="BAABLX010000028">
    <property type="protein sequence ID" value="GAA4949260.1"/>
    <property type="molecule type" value="Genomic_DNA"/>
</dbReference>
<feature type="domain" description="Major facilitator superfamily (MFS) profile" evidence="9">
    <location>
        <begin position="18"/>
        <end position="491"/>
    </location>
</feature>
<evidence type="ECO:0000256" key="7">
    <source>
        <dbReference type="RuleBase" id="RU003346"/>
    </source>
</evidence>
<organism evidence="10 11">
    <name type="scientific">Halioxenophilus aromaticivorans</name>
    <dbReference type="NCBI Taxonomy" id="1306992"/>
    <lineage>
        <taxon>Bacteria</taxon>
        <taxon>Pseudomonadati</taxon>
        <taxon>Pseudomonadota</taxon>
        <taxon>Gammaproteobacteria</taxon>
        <taxon>Alteromonadales</taxon>
        <taxon>Alteromonadaceae</taxon>
        <taxon>Halioxenophilus</taxon>
    </lineage>
</organism>
<evidence type="ECO:0000313" key="10">
    <source>
        <dbReference type="EMBL" id="GAA4949260.1"/>
    </source>
</evidence>
<dbReference type="PROSITE" id="PS00216">
    <property type="entry name" value="SUGAR_TRANSPORT_1"/>
    <property type="match status" value="1"/>
</dbReference>
<evidence type="ECO:0000256" key="8">
    <source>
        <dbReference type="SAM" id="Phobius"/>
    </source>
</evidence>
<keyword evidence="11" id="KW-1185">Reference proteome</keyword>
<dbReference type="InterPro" id="IPR036259">
    <property type="entry name" value="MFS_trans_sf"/>
</dbReference>
<dbReference type="PROSITE" id="PS00217">
    <property type="entry name" value="SUGAR_TRANSPORT_2"/>
    <property type="match status" value="1"/>
</dbReference>
<dbReference type="InterPro" id="IPR020846">
    <property type="entry name" value="MFS_dom"/>
</dbReference>
<keyword evidence="4 8" id="KW-0812">Transmembrane</keyword>
<comment type="similarity">
    <text evidence="2 7">Belongs to the major facilitator superfamily. Sugar transporter (TC 2.A.1.1) family.</text>
</comment>
<accession>A0AAV3U4U5</accession>
<feature type="transmembrane region" description="Helical" evidence="8">
    <location>
        <begin position="12"/>
        <end position="31"/>
    </location>
</feature>
<comment type="subcellular location">
    <subcellularLocation>
        <location evidence="1">Membrane</location>
        <topology evidence="1">Multi-pass membrane protein</topology>
    </subcellularLocation>
</comment>
<reference evidence="11" key="1">
    <citation type="journal article" date="2019" name="Int. J. Syst. Evol. Microbiol.">
        <title>The Global Catalogue of Microorganisms (GCM) 10K type strain sequencing project: providing services to taxonomists for standard genome sequencing and annotation.</title>
        <authorList>
            <consortium name="The Broad Institute Genomics Platform"/>
            <consortium name="The Broad Institute Genome Sequencing Center for Infectious Disease"/>
            <person name="Wu L."/>
            <person name="Ma J."/>
        </authorList>
    </citation>
    <scope>NUCLEOTIDE SEQUENCE [LARGE SCALE GENOMIC DNA]</scope>
    <source>
        <strain evidence="11">JCM 19134</strain>
    </source>
</reference>
<feature type="transmembrane region" description="Helical" evidence="8">
    <location>
        <begin position="262"/>
        <end position="289"/>
    </location>
</feature>
<dbReference type="Proteomes" id="UP001409585">
    <property type="component" value="Unassembled WGS sequence"/>
</dbReference>
<dbReference type="InterPro" id="IPR050814">
    <property type="entry name" value="Myo-inositol_Transporter"/>
</dbReference>
<evidence type="ECO:0000256" key="5">
    <source>
        <dbReference type="ARBA" id="ARBA00022989"/>
    </source>
</evidence>
<protein>
    <submittedName>
        <fullName evidence="10">Sugar porter family MFS transporter</fullName>
    </submittedName>
</protein>
<feature type="transmembrane region" description="Helical" evidence="8">
    <location>
        <begin position="333"/>
        <end position="353"/>
    </location>
</feature>
<sequence>MNSAVAHEGEFSLKLLLIAITATLGGFLFGFDSAIINGTVTAVRGEFNLSAGMTGFTVSCALLGAMIGAWLAGYCATRFGRVNTMVISSVLLTASAVGSAFSYSVEALIFWRFVGGIGVGFASVIAPAYIAEIAPSSIRGRLATTQQMSIVIGIFMALLVGALLVKLSGGAAQPIFGELEAWRWMFLSEVIPSVLYGVLASRLPESPRYLIQNDRETEAREVLKNVVNIANDSAVDNAVAQIKGSFSTTVKRSFADLRSQKGFLLPIVWVGILLSVFQQLVGINVIFYFSTVLWNSVGFDESDAFAISVVTSFINVAATVVAIVLVDRIGRKPLLMMGSAIMCVSLAVMALAFGSSDTVNGQLTLPEPWGPVALVAANLFVIGFGISWGPVVWVLLGEMFPQPNSRPGPWLGRSSPVVSQLYDQHQLSRFGRSRITHRLRFLRHQCWPIVFVCLEICARNQRRYPGRYARALTGLLSCRSARQLSSLFHTL</sequence>
<keyword evidence="3 7" id="KW-0813">Transport</keyword>
<dbReference type="InterPro" id="IPR005828">
    <property type="entry name" value="MFS_sugar_transport-like"/>
</dbReference>